<evidence type="ECO:0000313" key="2">
    <source>
        <dbReference type="EMBL" id="KZU92941.1"/>
    </source>
</evidence>
<protein>
    <recommendedName>
        <fullName evidence="1">DUF4097 domain-containing protein</fullName>
    </recommendedName>
</protein>
<dbReference type="RefSeq" id="WP_044432258.1">
    <property type="nucleotide sequence ID" value="NZ_CP010528.1"/>
</dbReference>
<dbReference type="AlphaFoldDB" id="A0A166LPH7"/>
<name>A0A166LPH7_LACPN</name>
<dbReference type="EMBL" id="LUXM01000037">
    <property type="protein sequence ID" value="KZU92941.1"/>
    <property type="molecule type" value="Genomic_DNA"/>
</dbReference>
<dbReference type="Proteomes" id="UP000076882">
    <property type="component" value="Unassembled WGS sequence"/>
</dbReference>
<reference evidence="2 3" key="1">
    <citation type="submission" date="2016-03" db="EMBL/GenBank/DDBJ databases">
        <title>Comparative genomics of 54 Lactobacillus plantarum strains reveals genomic uncoupling from niche constraints.</title>
        <authorList>
            <person name="Martino M.E."/>
        </authorList>
    </citation>
    <scope>NUCLEOTIDE SEQUENCE [LARGE SCALE GENOMIC DNA]</scope>
    <source>
        <strain evidence="2 3">19.1</strain>
    </source>
</reference>
<dbReference type="InterPro" id="IPR025164">
    <property type="entry name" value="Toastrack_DUF4097"/>
</dbReference>
<accession>A0A166LPH7</accession>
<feature type="domain" description="DUF4097" evidence="1">
    <location>
        <begin position="53"/>
        <end position="308"/>
    </location>
</feature>
<comment type="caution">
    <text evidence="2">The sequence shown here is derived from an EMBL/GenBank/DDBJ whole genome shotgun (WGS) entry which is preliminary data.</text>
</comment>
<organism evidence="2 3">
    <name type="scientific">Lactiplantibacillus plantarum</name>
    <name type="common">Lactobacillus plantarum</name>
    <dbReference type="NCBI Taxonomy" id="1590"/>
    <lineage>
        <taxon>Bacteria</taxon>
        <taxon>Bacillati</taxon>
        <taxon>Bacillota</taxon>
        <taxon>Bacilli</taxon>
        <taxon>Lactobacillales</taxon>
        <taxon>Lactobacillaceae</taxon>
        <taxon>Lactiplantibacillus</taxon>
    </lineage>
</organism>
<gene>
    <name evidence="2" type="ORF">Lp19_2644</name>
</gene>
<dbReference type="KEGG" id="lpb:SH83_13430"/>
<proteinExistence type="predicted"/>
<evidence type="ECO:0000313" key="3">
    <source>
        <dbReference type="Proteomes" id="UP000076882"/>
    </source>
</evidence>
<dbReference type="PATRIC" id="fig|1590.144.peg.2792"/>
<evidence type="ECO:0000259" key="1">
    <source>
        <dbReference type="Pfam" id="PF13349"/>
    </source>
</evidence>
<dbReference type="Gene3D" id="2.160.20.120">
    <property type="match status" value="1"/>
</dbReference>
<dbReference type="Pfam" id="PF13349">
    <property type="entry name" value="DUF4097"/>
    <property type="match status" value="1"/>
</dbReference>
<sequence>MRKTIRVGIILLVVGLLLIMFGIANNGIQSVYWDQGFHIVRHKTRRYHVSQLKDITIATANNITIKQGTAANITVTATRALPTVTINNGHVTVTSTTHNAKTVGFMFDNVGQFADTTIITVPKGTTIHQITAKASQSGNVSLQKVTVDQLKSLSTDSDINLTDVKVNQSLTLTGDNLRLTRVSAPSLQINSDPDISITDSHFTKTASKIITADSDIHLTNNQFKALKLTSSEGDIMLNNNRITESLSATASDGDIRITAPRTTGVKASTSDGDLHIFNHLQSDGGDYQVNQSAVVQYRLTTSNGDITVSAS</sequence>